<keyword evidence="3" id="KW-1185">Reference proteome</keyword>
<protein>
    <recommendedName>
        <fullName evidence="4">WAP domain-containing protein</fullName>
    </recommendedName>
</protein>
<evidence type="ECO:0000256" key="1">
    <source>
        <dbReference type="SAM" id="SignalP"/>
    </source>
</evidence>
<keyword evidence="1" id="KW-0732">Signal</keyword>
<dbReference type="RefSeq" id="XP_045288480.1">
    <property type="nucleotide sequence ID" value="XM_045430337.1"/>
</dbReference>
<feature type="signal peptide" evidence="1">
    <location>
        <begin position="1"/>
        <end position="26"/>
    </location>
</feature>
<proteinExistence type="predicted"/>
<dbReference type="VEuPathDB" id="FungiDB:I7I50_06856"/>
<evidence type="ECO:0000313" key="2">
    <source>
        <dbReference type="EMBL" id="EEH07999.1"/>
    </source>
</evidence>
<feature type="chain" id="PRO_5002901237" description="WAP domain-containing protein" evidence="1">
    <location>
        <begin position="27"/>
        <end position="155"/>
    </location>
</feature>
<dbReference type="GeneID" id="69036304"/>
<organism evidence="2 3">
    <name type="scientific">Ajellomyces capsulatus (strain G186AR / H82 / ATCC MYA-2454 / RMSCC 2432)</name>
    <name type="common">Darling's disease fungus</name>
    <name type="synonym">Histoplasma capsulatum</name>
    <dbReference type="NCBI Taxonomy" id="447093"/>
    <lineage>
        <taxon>Eukaryota</taxon>
        <taxon>Fungi</taxon>
        <taxon>Dikarya</taxon>
        <taxon>Ascomycota</taxon>
        <taxon>Pezizomycotina</taxon>
        <taxon>Eurotiomycetes</taxon>
        <taxon>Eurotiomycetidae</taxon>
        <taxon>Onygenales</taxon>
        <taxon>Ajellomycetaceae</taxon>
        <taxon>Histoplasma</taxon>
    </lineage>
</organism>
<dbReference type="AlphaFoldDB" id="C0NJF8"/>
<name>C0NJF8_AJECG</name>
<accession>C0NJF8</accession>
<evidence type="ECO:0000313" key="3">
    <source>
        <dbReference type="Proteomes" id="UP000001631"/>
    </source>
</evidence>
<reference evidence="2" key="1">
    <citation type="submission" date="2009-02" db="EMBL/GenBank/DDBJ databases">
        <title>The Genome Sequence of Ajellomyces capsulatus strain G186AR.</title>
        <authorList>
            <consortium name="The Broad Institute Genome Sequencing Platform"/>
            <person name="Champion M."/>
            <person name="Cuomo C."/>
            <person name="Ma L.-J."/>
            <person name="Henn M.R."/>
            <person name="Sil A."/>
            <person name="Goldman B."/>
            <person name="Young S.K."/>
            <person name="Kodira C.D."/>
            <person name="Zeng Q."/>
            <person name="Koehrsen M."/>
            <person name="Alvarado L."/>
            <person name="Berlin A."/>
            <person name="Borenstein D."/>
            <person name="Chen Z."/>
            <person name="Engels R."/>
            <person name="Freedman E."/>
            <person name="Gellesch M."/>
            <person name="Goldberg J."/>
            <person name="Griggs A."/>
            <person name="Gujja S."/>
            <person name="Heiman D."/>
            <person name="Hepburn T."/>
            <person name="Howarth C."/>
            <person name="Jen D."/>
            <person name="Larson L."/>
            <person name="Lewis B."/>
            <person name="Mehta T."/>
            <person name="Park D."/>
            <person name="Pearson M."/>
            <person name="Roberts A."/>
            <person name="Saif S."/>
            <person name="Shea T."/>
            <person name="Shenoy N."/>
            <person name="Sisk P."/>
            <person name="Stolte C."/>
            <person name="Sykes S."/>
            <person name="Walk T."/>
            <person name="White J."/>
            <person name="Yandava C."/>
            <person name="Klein B."/>
            <person name="McEwen J.G."/>
            <person name="Puccia R."/>
            <person name="Goldman G.H."/>
            <person name="Felipe M.S."/>
            <person name="Nino-Vega G."/>
            <person name="San-Blas G."/>
            <person name="Taylor J."/>
            <person name="Mendoza L."/>
            <person name="Galagan J."/>
            <person name="Nusbaum C."/>
            <person name="Birren B."/>
        </authorList>
    </citation>
    <scope>NUCLEOTIDE SEQUENCE</scope>
    <source>
        <strain evidence="2">G186AR</strain>
    </source>
</reference>
<evidence type="ECO:0008006" key="4">
    <source>
        <dbReference type="Google" id="ProtNLM"/>
    </source>
</evidence>
<dbReference type="HOGENOM" id="CLU_142938_0_0_1"/>
<dbReference type="EMBL" id="GG663366">
    <property type="protein sequence ID" value="EEH07999.1"/>
    <property type="molecule type" value="Genomic_DNA"/>
</dbReference>
<dbReference type="Proteomes" id="UP000001631">
    <property type="component" value="Unassembled WGS sequence"/>
</dbReference>
<sequence>MHVTKPFALLLVNLAVAILSFERSKTLQVSPCPSHQQPYLWHPSTNIGSSALSDATGCGDAQACIGTETCITVTRTAPTKTTITTCAPTPTCLRIYQGCTSGGGTEFCCSGYCAATKCRPTDPKWPNCQEDMGYCECDSECCYNNKCVDNFCRKP</sequence>
<gene>
    <name evidence="2" type="ORF">HCBG_03288</name>
</gene>
<dbReference type="InParanoid" id="C0NJF8"/>